<accession>A0ABQ5EGV5</accession>
<protein>
    <submittedName>
        <fullName evidence="2">Uncharacterized protein</fullName>
    </submittedName>
</protein>
<dbReference type="EMBL" id="BQNB010016298">
    <property type="protein sequence ID" value="GJT50163.1"/>
    <property type="molecule type" value="Genomic_DNA"/>
</dbReference>
<keyword evidence="3" id="KW-1185">Reference proteome</keyword>
<dbReference type="Proteomes" id="UP001151760">
    <property type="component" value="Unassembled WGS sequence"/>
</dbReference>
<gene>
    <name evidence="2" type="ORF">Tco_0976320</name>
</gene>
<evidence type="ECO:0000313" key="2">
    <source>
        <dbReference type="EMBL" id="GJT50163.1"/>
    </source>
</evidence>
<evidence type="ECO:0000313" key="3">
    <source>
        <dbReference type="Proteomes" id="UP001151760"/>
    </source>
</evidence>
<feature type="compositionally biased region" description="Basic residues" evidence="1">
    <location>
        <begin position="28"/>
        <end position="39"/>
    </location>
</feature>
<proteinExistence type="predicted"/>
<feature type="compositionally biased region" description="Polar residues" evidence="1">
    <location>
        <begin position="14"/>
        <end position="24"/>
    </location>
</feature>
<evidence type="ECO:0000256" key="1">
    <source>
        <dbReference type="SAM" id="MobiDB-lite"/>
    </source>
</evidence>
<name>A0ABQ5EGV5_9ASTR</name>
<feature type="non-terminal residue" evidence="2">
    <location>
        <position position="1"/>
    </location>
</feature>
<reference evidence="2" key="1">
    <citation type="journal article" date="2022" name="Int. J. Mol. Sci.">
        <title>Draft Genome of Tanacetum Coccineum: Genomic Comparison of Closely Related Tanacetum-Family Plants.</title>
        <authorList>
            <person name="Yamashiro T."/>
            <person name="Shiraishi A."/>
            <person name="Nakayama K."/>
            <person name="Satake H."/>
        </authorList>
    </citation>
    <scope>NUCLEOTIDE SEQUENCE</scope>
</reference>
<feature type="region of interest" description="Disordered" evidence="1">
    <location>
        <begin position="13"/>
        <end position="42"/>
    </location>
</feature>
<organism evidence="2 3">
    <name type="scientific">Tanacetum coccineum</name>
    <dbReference type="NCBI Taxonomy" id="301880"/>
    <lineage>
        <taxon>Eukaryota</taxon>
        <taxon>Viridiplantae</taxon>
        <taxon>Streptophyta</taxon>
        <taxon>Embryophyta</taxon>
        <taxon>Tracheophyta</taxon>
        <taxon>Spermatophyta</taxon>
        <taxon>Magnoliopsida</taxon>
        <taxon>eudicotyledons</taxon>
        <taxon>Gunneridae</taxon>
        <taxon>Pentapetalae</taxon>
        <taxon>asterids</taxon>
        <taxon>campanulids</taxon>
        <taxon>Asterales</taxon>
        <taxon>Asteraceae</taxon>
        <taxon>Asteroideae</taxon>
        <taxon>Anthemideae</taxon>
        <taxon>Anthemidinae</taxon>
        <taxon>Tanacetum</taxon>
    </lineage>
</organism>
<comment type="caution">
    <text evidence="2">The sequence shown here is derived from an EMBL/GenBank/DDBJ whole genome shotgun (WGS) entry which is preliminary data.</text>
</comment>
<sequence>YVEEPGDEELVVLENQSQCDNTQDGNKKGKGNKGKKSNKSKGQLHLSCSVWKLISCSALACPTPKGSL</sequence>
<reference evidence="2" key="2">
    <citation type="submission" date="2022-01" db="EMBL/GenBank/DDBJ databases">
        <authorList>
            <person name="Yamashiro T."/>
            <person name="Shiraishi A."/>
            <person name="Satake H."/>
            <person name="Nakayama K."/>
        </authorList>
    </citation>
    <scope>NUCLEOTIDE SEQUENCE</scope>
</reference>